<evidence type="ECO:0000313" key="1">
    <source>
        <dbReference type="EMBL" id="PIT13373.1"/>
    </source>
</evidence>
<accession>A0A2N9WS50</accession>
<dbReference type="Proteomes" id="UP000231293">
    <property type="component" value="Unassembled WGS sequence"/>
</dbReference>
<sequence>MKITLKGKIDENLVKFESDLGYGVAIWGNNKPLLNTSYNIELEIDDFFEWGKNITLEKNHEFSINFINNNMIFKAKVISCEDGGILVLSLGKDIIFIETSDTCVIDSYISFFTTPDNVMLYPIGL</sequence>
<dbReference type="EMBL" id="MDVB01000103">
    <property type="protein sequence ID" value="PIT13373.1"/>
    <property type="molecule type" value="Genomic_DNA"/>
</dbReference>
<gene>
    <name evidence="1" type="ORF">BGI32_09360</name>
</gene>
<evidence type="ECO:0000313" key="2">
    <source>
        <dbReference type="Proteomes" id="UP000231293"/>
    </source>
</evidence>
<comment type="caution">
    <text evidence="1">The sequence shown here is derived from an EMBL/GenBank/DDBJ whole genome shotgun (WGS) entry which is preliminary data.</text>
</comment>
<reference evidence="1 2" key="1">
    <citation type="journal article" date="2017" name="MBio">
        <title>Type VI secretion-mediated competition in the bee gut microbiome.</title>
        <authorList>
            <person name="Steele M.I."/>
            <person name="Kwong W.K."/>
            <person name="Powell J.E."/>
            <person name="Whiteley M."/>
            <person name="Moran N.A."/>
        </authorList>
    </citation>
    <scope>NUCLEOTIDE SEQUENCE [LARGE SCALE GENOMIC DNA]</scope>
    <source>
        <strain evidence="1 2">App2-2</strain>
    </source>
</reference>
<dbReference type="RefSeq" id="WP_100114016.1">
    <property type="nucleotide sequence ID" value="NZ_MDVB01000103.1"/>
</dbReference>
<protein>
    <submittedName>
        <fullName evidence="1">Uncharacterized protein</fullName>
    </submittedName>
</protein>
<name>A0A2N9WS50_9NEIS</name>
<organism evidence="1 2">
    <name type="scientific">Snodgrassella alvi</name>
    <dbReference type="NCBI Taxonomy" id="1196083"/>
    <lineage>
        <taxon>Bacteria</taxon>
        <taxon>Pseudomonadati</taxon>
        <taxon>Pseudomonadota</taxon>
        <taxon>Betaproteobacteria</taxon>
        <taxon>Neisseriales</taxon>
        <taxon>Neisseriaceae</taxon>
        <taxon>Snodgrassella</taxon>
    </lineage>
</organism>
<dbReference type="AlphaFoldDB" id="A0A2N9WS50"/>
<proteinExistence type="predicted"/>